<evidence type="ECO:0000256" key="7">
    <source>
        <dbReference type="ARBA" id="ARBA00022839"/>
    </source>
</evidence>
<dbReference type="PANTHER" id="PTHR12801:SF45">
    <property type="entry name" value="RNA EXONUCLEASE 4"/>
    <property type="match status" value="1"/>
</dbReference>
<reference evidence="11" key="2">
    <citation type="journal article" date="2023" name="Infect Dis Poverty">
        <title>Chromosome-scale genome of the human blood fluke Schistosoma mekongi and its implications for public health.</title>
        <authorList>
            <person name="Zhou M."/>
            <person name="Xu L."/>
            <person name="Xu D."/>
            <person name="Chen W."/>
            <person name="Khan J."/>
            <person name="Hu Y."/>
            <person name="Huang H."/>
            <person name="Wei H."/>
            <person name="Zhang Y."/>
            <person name="Chusongsang P."/>
            <person name="Tanasarnprasert K."/>
            <person name="Hu X."/>
            <person name="Limpanont Y."/>
            <person name="Lv Z."/>
        </authorList>
    </citation>
    <scope>NUCLEOTIDE SEQUENCE</scope>
    <source>
        <strain evidence="11">LV_2022a</strain>
    </source>
</reference>
<keyword evidence="8" id="KW-0539">Nucleus</keyword>
<dbReference type="InterPro" id="IPR012337">
    <property type="entry name" value="RNaseH-like_sf"/>
</dbReference>
<dbReference type="Pfam" id="PF00929">
    <property type="entry name" value="RNase_T"/>
    <property type="match status" value="1"/>
</dbReference>
<keyword evidence="4" id="KW-0698">rRNA processing</keyword>
<organism evidence="11 12">
    <name type="scientific">Schistosoma mekongi</name>
    <name type="common">Parasitic worm</name>
    <dbReference type="NCBI Taxonomy" id="38744"/>
    <lineage>
        <taxon>Eukaryota</taxon>
        <taxon>Metazoa</taxon>
        <taxon>Spiralia</taxon>
        <taxon>Lophotrochozoa</taxon>
        <taxon>Platyhelminthes</taxon>
        <taxon>Trematoda</taxon>
        <taxon>Digenea</taxon>
        <taxon>Strigeidida</taxon>
        <taxon>Schistosomatoidea</taxon>
        <taxon>Schistosomatidae</taxon>
        <taxon>Schistosoma</taxon>
    </lineage>
</organism>
<evidence type="ECO:0000256" key="6">
    <source>
        <dbReference type="ARBA" id="ARBA00022801"/>
    </source>
</evidence>
<comment type="function">
    <text evidence="9">Exoribonuclease involved in ribosome biosynthesis. Involved in the processing of ITS1, the internal transcribed spacer localized between the 18S and 5.8S rRNAs.</text>
</comment>
<proteinExistence type="inferred from homology"/>
<evidence type="ECO:0000313" key="11">
    <source>
        <dbReference type="EMBL" id="KAK4473150.1"/>
    </source>
</evidence>
<protein>
    <recommendedName>
        <fullName evidence="3">RNA exonuclease 4</fullName>
    </recommendedName>
</protein>
<dbReference type="PANTHER" id="PTHR12801">
    <property type="entry name" value="RNA EXONUCLEASE REXO1 / RECO3 FAMILY MEMBER-RELATED"/>
    <property type="match status" value="1"/>
</dbReference>
<feature type="domain" description="Exonuclease" evidence="10">
    <location>
        <begin position="48"/>
        <end position="211"/>
    </location>
</feature>
<dbReference type="GO" id="GO:0005634">
    <property type="term" value="C:nucleus"/>
    <property type="evidence" value="ECO:0007669"/>
    <property type="project" value="UniProtKB-SubCell"/>
</dbReference>
<dbReference type="Gene3D" id="3.30.420.10">
    <property type="entry name" value="Ribonuclease H-like superfamily/Ribonuclease H"/>
    <property type="match status" value="1"/>
</dbReference>
<gene>
    <name evidence="11" type="ORF">MN116_004332</name>
</gene>
<dbReference type="AlphaFoldDB" id="A0AAE1ZFL1"/>
<keyword evidence="12" id="KW-1185">Reference proteome</keyword>
<keyword evidence="5" id="KW-0540">Nuclease</keyword>
<reference evidence="11" key="1">
    <citation type="submission" date="2022-04" db="EMBL/GenBank/DDBJ databases">
        <authorList>
            <person name="Xu L."/>
            <person name="Lv Z."/>
        </authorList>
    </citation>
    <scope>NUCLEOTIDE SEQUENCE</scope>
    <source>
        <strain evidence="11">LV_2022a</strain>
    </source>
</reference>
<sequence length="221" mass="24604">MTGDKYPRKKYTSPLPIKCHSCKHEGNITMFSNSPDPISEINNSTTLTPIALDCEMVGVGPENSNALGRISIVGYTGEVLYNIIVKPEGEICDYRTSWSGLRKEDMLNAVPYPCVRKQVGSIMHNRIVVGHMLENDFAVLNVKHPPHLVRDTGKVPYPKLLAGFPTQVPIGLRALTLRLFGISIQNTEHCSIEDARASMAIYRLVENIWEADLLKTSKRVS</sequence>
<dbReference type="GO" id="GO:0008408">
    <property type="term" value="F:3'-5' exonuclease activity"/>
    <property type="evidence" value="ECO:0007669"/>
    <property type="project" value="InterPro"/>
</dbReference>
<evidence type="ECO:0000313" key="12">
    <source>
        <dbReference type="Proteomes" id="UP001292079"/>
    </source>
</evidence>
<evidence type="ECO:0000256" key="1">
    <source>
        <dbReference type="ARBA" id="ARBA00004123"/>
    </source>
</evidence>
<accession>A0AAE1ZFL1</accession>
<keyword evidence="7" id="KW-0269">Exonuclease</keyword>
<comment type="subcellular location">
    <subcellularLocation>
        <location evidence="1">Nucleus</location>
    </subcellularLocation>
</comment>
<evidence type="ECO:0000256" key="9">
    <source>
        <dbReference type="ARBA" id="ARBA00025599"/>
    </source>
</evidence>
<dbReference type="InterPro" id="IPR037431">
    <property type="entry name" value="REX4_DEDDh_dom"/>
</dbReference>
<evidence type="ECO:0000259" key="10">
    <source>
        <dbReference type="SMART" id="SM00479"/>
    </source>
</evidence>
<dbReference type="EMBL" id="JALJAT010000002">
    <property type="protein sequence ID" value="KAK4473150.1"/>
    <property type="molecule type" value="Genomic_DNA"/>
</dbReference>
<dbReference type="SMART" id="SM00479">
    <property type="entry name" value="EXOIII"/>
    <property type="match status" value="1"/>
</dbReference>
<dbReference type="InterPro" id="IPR036397">
    <property type="entry name" value="RNaseH_sf"/>
</dbReference>
<comment type="caution">
    <text evidence="11">The sequence shown here is derived from an EMBL/GenBank/DDBJ whole genome shotgun (WGS) entry which is preliminary data.</text>
</comment>
<evidence type="ECO:0000256" key="4">
    <source>
        <dbReference type="ARBA" id="ARBA00022552"/>
    </source>
</evidence>
<dbReference type="InterPro" id="IPR047021">
    <property type="entry name" value="REXO1/3/4-like"/>
</dbReference>
<dbReference type="CDD" id="cd06144">
    <property type="entry name" value="REX4_like"/>
    <property type="match status" value="1"/>
</dbReference>
<dbReference type="SUPFAM" id="SSF53098">
    <property type="entry name" value="Ribonuclease H-like"/>
    <property type="match status" value="1"/>
</dbReference>
<dbReference type="GO" id="GO:0006364">
    <property type="term" value="P:rRNA processing"/>
    <property type="evidence" value="ECO:0007669"/>
    <property type="project" value="UniProtKB-KW"/>
</dbReference>
<dbReference type="Proteomes" id="UP001292079">
    <property type="component" value="Unassembled WGS sequence"/>
</dbReference>
<name>A0AAE1ZFL1_SCHME</name>
<keyword evidence="6" id="KW-0378">Hydrolase</keyword>
<evidence type="ECO:0000256" key="8">
    <source>
        <dbReference type="ARBA" id="ARBA00023242"/>
    </source>
</evidence>
<evidence type="ECO:0000256" key="3">
    <source>
        <dbReference type="ARBA" id="ARBA00016937"/>
    </source>
</evidence>
<evidence type="ECO:0000256" key="5">
    <source>
        <dbReference type="ARBA" id="ARBA00022722"/>
    </source>
</evidence>
<evidence type="ECO:0000256" key="2">
    <source>
        <dbReference type="ARBA" id="ARBA00010489"/>
    </source>
</evidence>
<dbReference type="GO" id="GO:0003676">
    <property type="term" value="F:nucleic acid binding"/>
    <property type="evidence" value="ECO:0007669"/>
    <property type="project" value="InterPro"/>
</dbReference>
<comment type="similarity">
    <text evidence="2">Belongs to the REXO4 family.</text>
</comment>
<dbReference type="InterPro" id="IPR013520">
    <property type="entry name" value="Ribonucl_H"/>
</dbReference>